<dbReference type="EMBL" id="WMBC01000003">
    <property type="protein sequence ID" value="MTD60572.1"/>
    <property type="molecule type" value="Genomic_DNA"/>
</dbReference>
<dbReference type="GO" id="GO:0006508">
    <property type="term" value="P:proteolysis"/>
    <property type="evidence" value="ECO:0007669"/>
    <property type="project" value="UniProtKB-KW"/>
</dbReference>
<evidence type="ECO:0000256" key="3">
    <source>
        <dbReference type="ARBA" id="ARBA00022670"/>
    </source>
</evidence>
<evidence type="ECO:0000256" key="7">
    <source>
        <dbReference type="PROSITE-ProRule" id="PRU01379"/>
    </source>
</evidence>
<dbReference type="GO" id="GO:0004181">
    <property type="term" value="F:metallocarboxypeptidase activity"/>
    <property type="evidence" value="ECO:0007669"/>
    <property type="project" value="InterPro"/>
</dbReference>
<gene>
    <name evidence="9" type="ORF">GKZ57_04690</name>
</gene>
<dbReference type="Proteomes" id="UP000437824">
    <property type="component" value="Unassembled WGS sequence"/>
</dbReference>
<evidence type="ECO:0000259" key="8">
    <source>
        <dbReference type="PROSITE" id="PS52035"/>
    </source>
</evidence>
<keyword evidence="9" id="KW-0121">Carboxypeptidase</keyword>
<comment type="caution">
    <text evidence="7">Lacks conserved residue(s) required for the propagation of feature annotation.</text>
</comment>
<accession>A0A844GHD0</accession>
<evidence type="ECO:0000256" key="5">
    <source>
        <dbReference type="ARBA" id="ARBA00022833"/>
    </source>
</evidence>
<keyword evidence="3" id="KW-0645">Protease</keyword>
<dbReference type="PROSITE" id="PS52035">
    <property type="entry name" value="PEPTIDASE_M14"/>
    <property type="match status" value="1"/>
</dbReference>
<dbReference type="PANTHER" id="PTHR11705:SF143">
    <property type="entry name" value="SLL0236 PROTEIN"/>
    <property type="match status" value="1"/>
</dbReference>
<evidence type="ECO:0000256" key="6">
    <source>
        <dbReference type="ARBA" id="ARBA00023049"/>
    </source>
</evidence>
<dbReference type="GO" id="GO:0008270">
    <property type="term" value="F:zinc ion binding"/>
    <property type="evidence" value="ECO:0007669"/>
    <property type="project" value="InterPro"/>
</dbReference>
<evidence type="ECO:0000313" key="10">
    <source>
        <dbReference type="Proteomes" id="UP000437824"/>
    </source>
</evidence>
<organism evidence="9 10">
    <name type="scientific">Blautia luti DSM 14534 = JCM 17040</name>
    <dbReference type="NCBI Taxonomy" id="649762"/>
    <lineage>
        <taxon>Bacteria</taxon>
        <taxon>Bacillati</taxon>
        <taxon>Bacillota</taxon>
        <taxon>Clostridia</taxon>
        <taxon>Lachnospirales</taxon>
        <taxon>Lachnospiraceae</taxon>
        <taxon>Blautia</taxon>
    </lineage>
</organism>
<dbReference type="PANTHER" id="PTHR11705">
    <property type="entry name" value="PROTEASE FAMILY M14 CARBOXYPEPTIDASE A,B"/>
    <property type="match status" value="1"/>
</dbReference>
<reference evidence="9 10" key="1">
    <citation type="submission" date="2019-11" db="EMBL/GenBank/DDBJ databases">
        <title>Draft genome sequence of Blautia luti DSM 14534T, isolated from human stool.</title>
        <authorList>
            <person name="Ortiz R."/>
            <person name="Melis-Arcos F."/>
            <person name="Covarrubias P."/>
            <person name="Cardenas J.P."/>
            <person name="Perez-Donoso J."/>
            <person name="Almonacid D."/>
        </authorList>
    </citation>
    <scope>NUCLEOTIDE SEQUENCE [LARGE SCALE GENOMIC DNA]</scope>
    <source>
        <strain evidence="9 10">DSM 14534</strain>
    </source>
</reference>
<protein>
    <submittedName>
        <fullName evidence="9">Zinc carboxypeptidase</fullName>
    </submittedName>
</protein>
<evidence type="ECO:0000256" key="2">
    <source>
        <dbReference type="ARBA" id="ARBA00005988"/>
    </source>
</evidence>
<comment type="cofactor">
    <cofactor evidence="1">
        <name>Zn(2+)</name>
        <dbReference type="ChEBI" id="CHEBI:29105"/>
    </cofactor>
</comment>
<proteinExistence type="inferred from homology"/>
<dbReference type="GO" id="GO:0005615">
    <property type="term" value="C:extracellular space"/>
    <property type="evidence" value="ECO:0007669"/>
    <property type="project" value="TreeGrafter"/>
</dbReference>
<dbReference type="Pfam" id="PF00246">
    <property type="entry name" value="Peptidase_M14"/>
    <property type="match status" value="1"/>
</dbReference>
<feature type="domain" description="Peptidase M14" evidence="8">
    <location>
        <begin position="5"/>
        <end position="290"/>
    </location>
</feature>
<keyword evidence="5" id="KW-0862">Zinc</keyword>
<dbReference type="SUPFAM" id="SSF53187">
    <property type="entry name" value="Zn-dependent exopeptidases"/>
    <property type="match status" value="1"/>
</dbReference>
<sequence>MTVKETCTYEKVYLALWETGQRYGKFAQFRVIGRSHDDRMIPMLEIGKGDICIFCVSGIGGKDGIMPEYLLHMAAEYCQAYECGWVMDENYEVRKLLDRVRICLIPVLNPDGYEIAACGYNVIRNPIYRQMLKMQNRPVEEFNCNARGVELGRNFPTNYYQRRRINQEPASENETKALISIFQEYKSAGLLTFGFSRGRIIYCRQEKGFAYNQRNYRLARYLQKCSGYRLERGAFHEVQKKREDPDMGALEQFYAEVIRQPSLAIEIPDLPAGNEKEIRLLPLEYIYSLN</sequence>
<evidence type="ECO:0000313" key="9">
    <source>
        <dbReference type="EMBL" id="MTD60572.1"/>
    </source>
</evidence>
<dbReference type="AlphaFoldDB" id="A0A844GHD0"/>
<dbReference type="RefSeq" id="WP_118508897.1">
    <property type="nucleotide sequence ID" value="NZ_WMBC01000003.1"/>
</dbReference>
<keyword evidence="6" id="KW-0482">Metalloprotease</keyword>
<keyword evidence="4" id="KW-0378">Hydrolase</keyword>
<comment type="similarity">
    <text evidence="2 7">Belongs to the peptidase M14 family.</text>
</comment>
<name>A0A844GHD0_9FIRM</name>
<evidence type="ECO:0000256" key="1">
    <source>
        <dbReference type="ARBA" id="ARBA00001947"/>
    </source>
</evidence>
<evidence type="ECO:0000256" key="4">
    <source>
        <dbReference type="ARBA" id="ARBA00022801"/>
    </source>
</evidence>
<dbReference type="Gene3D" id="3.40.630.10">
    <property type="entry name" value="Zn peptidases"/>
    <property type="match status" value="1"/>
</dbReference>
<dbReference type="InterPro" id="IPR000834">
    <property type="entry name" value="Peptidase_M14"/>
</dbReference>
<comment type="caution">
    <text evidence="9">The sequence shown here is derived from an EMBL/GenBank/DDBJ whole genome shotgun (WGS) entry which is preliminary data.</text>
</comment>